<keyword evidence="8" id="KW-0234">DNA repair</keyword>
<dbReference type="InterPro" id="IPR023546">
    <property type="entry name" value="MGMT"/>
</dbReference>
<dbReference type="CDD" id="cd06445">
    <property type="entry name" value="ATase"/>
    <property type="match status" value="1"/>
</dbReference>
<dbReference type="PROSITE" id="PS00374">
    <property type="entry name" value="MGMT"/>
    <property type="match status" value="1"/>
</dbReference>
<keyword evidence="7" id="KW-0227">DNA damage</keyword>
<name>A0A382HKA9_9ZZZZ</name>
<dbReference type="AlphaFoldDB" id="A0A382HKA9"/>
<reference evidence="12" key="1">
    <citation type="submission" date="2018-05" db="EMBL/GenBank/DDBJ databases">
        <authorList>
            <person name="Lanie J.A."/>
            <person name="Ng W.-L."/>
            <person name="Kazmierczak K.M."/>
            <person name="Andrzejewski T.M."/>
            <person name="Davidsen T.M."/>
            <person name="Wayne K.J."/>
            <person name="Tettelin H."/>
            <person name="Glass J.I."/>
            <person name="Rusch D."/>
            <person name="Podicherti R."/>
            <person name="Tsui H.-C.T."/>
            <person name="Winkler M.E."/>
        </authorList>
    </citation>
    <scope>NUCLEOTIDE SEQUENCE</scope>
</reference>
<organism evidence="12">
    <name type="scientific">marine metagenome</name>
    <dbReference type="NCBI Taxonomy" id="408172"/>
    <lineage>
        <taxon>unclassified sequences</taxon>
        <taxon>metagenomes</taxon>
        <taxon>ecological metagenomes</taxon>
    </lineage>
</organism>
<evidence type="ECO:0000256" key="4">
    <source>
        <dbReference type="ARBA" id="ARBA00022490"/>
    </source>
</evidence>
<proteinExistence type="inferred from homology"/>
<evidence type="ECO:0000259" key="11">
    <source>
        <dbReference type="Pfam" id="PF02870"/>
    </source>
</evidence>
<comment type="similarity">
    <text evidence="2">Belongs to the MGMT family.</text>
</comment>
<dbReference type="Pfam" id="PF01035">
    <property type="entry name" value="DNA_binding_1"/>
    <property type="match status" value="1"/>
</dbReference>
<dbReference type="GO" id="GO:0006281">
    <property type="term" value="P:DNA repair"/>
    <property type="evidence" value="ECO:0007669"/>
    <property type="project" value="UniProtKB-KW"/>
</dbReference>
<evidence type="ECO:0000256" key="7">
    <source>
        <dbReference type="ARBA" id="ARBA00022763"/>
    </source>
</evidence>
<dbReference type="FunFam" id="1.10.10.10:FF:000214">
    <property type="entry name" value="Methylated-DNA--protein-cysteine methyltransferase"/>
    <property type="match status" value="1"/>
</dbReference>
<dbReference type="InterPro" id="IPR036217">
    <property type="entry name" value="MethylDNA_cys_MeTrfase_DNAb"/>
</dbReference>
<feature type="domain" description="Methylated-DNA-[protein]-cysteine S-methyltransferase DNA binding" evidence="10">
    <location>
        <begin position="83"/>
        <end position="163"/>
    </location>
</feature>
<dbReference type="HAMAP" id="MF_00772">
    <property type="entry name" value="OGT"/>
    <property type="match status" value="1"/>
</dbReference>
<dbReference type="NCBIfam" id="TIGR00589">
    <property type="entry name" value="ogt"/>
    <property type="match status" value="1"/>
</dbReference>
<dbReference type="InterPro" id="IPR008332">
    <property type="entry name" value="MethylG_MeTrfase_N"/>
</dbReference>
<dbReference type="EC" id="2.1.1.63" evidence="3"/>
<dbReference type="Gene3D" id="3.30.160.70">
    <property type="entry name" value="Methylated DNA-protein cysteine methyltransferase domain"/>
    <property type="match status" value="1"/>
</dbReference>
<evidence type="ECO:0000259" key="10">
    <source>
        <dbReference type="Pfam" id="PF01035"/>
    </source>
</evidence>
<dbReference type="PANTHER" id="PTHR10815:SF5">
    <property type="entry name" value="METHYLATED-DNA--PROTEIN-CYSTEINE METHYLTRANSFERASE"/>
    <property type="match status" value="1"/>
</dbReference>
<dbReference type="Gene3D" id="1.10.10.10">
    <property type="entry name" value="Winged helix-like DNA-binding domain superfamily/Winged helix DNA-binding domain"/>
    <property type="match status" value="1"/>
</dbReference>
<evidence type="ECO:0000256" key="8">
    <source>
        <dbReference type="ARBA" id="ARBA00023204"/>
    </source>
</evidence>
<dbReference type="SUPFAM" id="SSF46767">
    <property type="entry name" value="Methylated DNA-protein cysteine methyltransferase, C-terminal domain"/>
    <property type="match status" value="1"/>
</dbReference>
<dbReference type="SUPFAM" id="SSF53155">
    <property type="entry name" value="Methylated DNA-protein cysteine methyltransferase domain"/>
    <property type="match status" value="1"/>
</dbReference>
<keyword evidence="5" id="KW-0489">Methyltransferase</keyword>
<gene>
    <name evidence="12" type="ORF">METZ01_LOCUS240658</name>
</gene>
<keyword evidence="4" id="KW-0963">Cytoplasm</keyword>
<comment type="catalytic activity">
    <reaction evidence="1">
        <text>a 4-O-methyl-thymidine in DNA + L-cysteinyl-[protein] = a thymidine in DNA + S-methyl-L-cysteinyl-[protein]</text>
        <dbReference type="Rhea" id="RHEA:53428"/>
        <dbReference type="Rhea" id="RHEA-COMP:10131"/>
        <dbReference type="Rhea" id="RHEA-COMP:10132"/>
        <dbReference type="Rhea" id="RHEA-COMP:13555"/>
        <dbReference type="Rhea" id="RHEA-COMP:13556"/>
        <dbReference type="ChEBI" id="CHEBI:29950"/>
        <dbReference type="ChEBI" id="CHEBI:82612"/>
        <dbReference type="ChEBI" id="CHEBI:137386"/>
        <dbReference type="ChEBI" id="CHEBI:137387"/>
        <dbReference type="EC" id="2.1.1.63"/>
    </reaction>
</comment>
<keyword evidence="6" id="KW-0808">Transferase</keyword>
<dbReference type="InterPro" id="IPR036388">
    <property type="entry name" value="WH-like_DNA-bd_sf"/>
</dbReference>
<dbReference type="InterPro" id="IPR001497">
    <property type="entry name" value="MethylDNA_cys_MeTrfase_AS"/>
</dbReference>
<dbReference type="GO" id="GO:0032259">
    <property type="term" value="P:methylation"/>
    <property type="evidence" value="ECO:0007669"/>
    <property type="project" value="UniProtKB-KW"/>
</dbReference>
<feature type="domain" description="Methylguanine DNA methyltransferase ribonuclease-like" evidence="11">
    <location>
        <begin position="3"/>
        <end position="79"/>
    </location>
</feature>
<evidence type="ECO:0000256" key="6">
    <source>
        <dbReference type="ARBA" id="ARBA00022679"/>
    </source>
</evidence>
<accession>A0A382HKA9</accession>
<evidence type="ECO:0000256" key="9">
    <source>
        <dbReference type="ARBA" id="ARBA00049348"/>
    </source>
</evidence>
<evidence type="ECO:0000256" key="1">
    <source>
        <dbReference type="ARBA" id="ARBA00001286"/>
    </source>
</evidence>
<comment type="catalytic activity">
    <reaction evidence="9">
        <text>a 6-O-methyl-2'-deoxyguanosine in DNA + L-cysteinyl-[protein] = S-methyl-L-cysteinyl-[protein] + a 2'-deoxyguanosine in DNA</text>
        <dbReference type="Rhea" id="RHEA:24000"/>
        <dbReference type="Rhea" id="RHEA-COMP:10131"/>
        <dbReference type="Rhea" id="RHEA-COMP:10132"/>
        <dbReference type="Rhea" id="RHEA-COMP:11367"/>
        <dbReference type="Rhea" id="RHEA-COMP:11368"/>
        <dbReference type="ChEBI" id="CHEBI:29950"/>
        <dbReference type="ChEBI" id="CHEBI:82612"/>
        <dbReference type="ChEBI" id="CHEBI:85445"/>
        <dbReference type="ChEBI" id="CHEBI:85448"/>
        <dbReference type="EC" id="2.1.1.63"/>
    </reaction>
</comment>
<dbReference type="Pfam" id="PF02870">
    <property type="entry name" value="Methyltransf_1N"/>
    <property type="match status" value="1"/>
</dbReference>
<protein>
    <recommendedName>
        <fullName evidence="3">methylated-DNA--[protein]-cysteine S-methyltransferase</fullName>
        <ecNumber evidence="3">2.1.1.63</ecNumber>
    </recommendedName>
</protein>
<dbReference type="InterPro" id="IPR014048">
    <property type="entry name" value="MethylDNA_cys_MeTrfase_DNA-bd"/>
</dbReference>
<evidence type="ECO:0000313" key="12">
    <source>
        <dbReference type="EMBL" id="SVB87804.1"/>
    </source>
</evidence>
<dbReference type="InterPro" id="IPR036631">
    <property type="entry name" value="MGMT_N_sf"/>
</dbReference>
<dbReference type="GO" id="GO:0003908">
    <property type="term" value="F:methylated-DNA-[protein]-cysteine S-methyltransferase activity"/>
    <property type="evidence" value="ECO:0007669"/>
    <property type="project" value="UniProtKB-EC"/>
</dbReference>
<evidence type="ECO:0000256" key="2">
    <source>
        <dbReference type="ARBA" id="ARBA00008711"/>
    </source>
</evidence>
<sequence length="164" mass="18067">MINYTIISSPIGKLLLAKSIRGLNHIIFEHKIPRFEAIIGGGFPDQKIINNDNALKTEVNQLKEYFSGLRKEFDIKLDLAMPPFYQKVLNIVNKIPYGKYLSYQEVATKAGNSKASRAAGSANARNPIPIIIPCHRVLASGGKLGGYGGGIKIKKYLLKLEGIQ</sequence>
<dbReference type="EMBL" id="UINC01061824">
    <property type="protein sequence ID" value="SVB87804.1"/>
    <property type="molecule type" value="Genomic_DNA"/>
</dbReference>
<dbReference type="PANTHER" id="PTHR10815">
    <property type="entry name" value="METHYLATED-DNA--PROTEIN-CYSTEINE METHYLTRANSFERASE"/>
    <property type="match status" value="1"/>
</dbReference>
<evidence type="ECO:0000256" key="5">
    <source>
        <dbReference type="ARBA" id="ARBA00022603"/>
    </source>
</evidence>
<evidence type="ECO:0000256" key="3">
    <source>
        <dbReference type="ARBA" id="ARBA00011918"/>
    </source>
</evidence>